<reference evidence="6" key="1">
    <citation type="journal article" date="2020" name="mSystems">
        <title>Genome- and Community-Level Interaction Insights into Carbon Utilization and Element Cycling Functions of Hydrothermarchaeota in Hydrothermal Sediment.</title>
        <authorList>
            <person name="Zhou Z."/>
            <person name="Liu Y."/>
            <person name="Xu W."/>
            <person name="Pan J."/>
            <person name="Luo Z.H."/>
            <person name="Li M."/>
        </authorList>
    </citation>
    <scope>NUCLEOTIDE SEQUENCE [LARGE SCALE GENOMIC DNA]</scope>
    <source>
        <strain evidence="6">SpSt-222</strain>
    </source>
</reference>
<evidence type="ECO:0000256" key="4">
    <source>
        <dbReference type="RuleBase" id="RU003345"/>
    </source>
</evidence>
<comment type="caution">
    <text evidence="6">The sequence shown here is derived from an EMBL/GenBank/DDBJ whole genome shotgun (WGS) entry which is preliminary data.</text>
</comment>
<dbReference type="AlphaFoldDB" id="A0A7C2BGU6"/>
<evidence type="ECO:0000256" key="3">
    <source>
        <dbReference type="PROSITE-ProRule" id="PRU10007"/>
    </source>
</evidence>
<dbReference type="InterPro" id="IPR016163">
    <property type="entry name" value="Ald_DH_C"/>
</dbReference>
<evidence type="ECO:0000256" key="1">
    <source>
        <dbReference type="ARBA" id="ARBA00009986"/>
    </source>
</evidence>
<name>A0A7C2BGU6_THERO</name>
<dbReference type="FunFam" id="3.40.309.10:FF:000012">
    <property type="entry name" value="Betaine aldehyde dehydrogenase"/>
    <property type="match status" value="1"/>
</dbReference>
<dbReference type="Pfam" id="PF00171">
    <property type="entry name" value="Aldedh"/>
    <property type="match status" value="1"/>
</dbReference>
<gene>
    <name evidence="6" type="ORF">ENP47_06800</name>
</gene>
<feature type="domain" description="Aldehyde dehydrogenase" evidence="5">
    <location>
        <begin position="19"/>
        <end position="482"/>
    </location>
</feature>
<dbReference type="PANTHER" id="PTHR11699">
    <property type="entry name" value="ALDEHYDE DEHYDROGENASE-RELATED"/>
    <property type="match status" value="1"/>
</dbReference>
<dbReference type="PROSITE" id="PS00070">
    <property type="entry name" value="ALDEHYDE_DEHYDR_CYS"/>
    <property type="match status" value="1"/>
</dbReference>
<dbReference type="FunFam" id="3.40.605.10:FF:000026">
    <property type="entry name" value="Aldehyde dehydrogenase, putative"/>
    <property type="match status" value="1"/>
</dbReference>
<dbReference type="PROSITE" id="PS00687">
    <property type="entry name" value="ALDEHYDE_DEHYDR_GLU"/>
    <property type="match status" value="1"/>
</dbReference>
<dbReference type="EMBL" id="DSJL01000011">
    <property type="protein sequence ID" value="HEF65288.1"/>
    <property type="molecule type" value="Genomic_DNA"/>
</dbReference>
<dbReference type="InterPro" id="IPR016160">
    <property type="entry name" value="Ald_DH_CS_CYS"/>
</dbReference>
<dbReference type="InterPro" id="IPR016162">
    <property type="entry name" value="Ald_DH_N"/>
</dbReference>
<dbReference type="GO" id="GO:0016620">
    <property type="term" value="F:oxidoreductase activity, acting on the aldehyde or oxo group of donors, NAD or NADP as acceptor"/>
    <property type="evidence" value="ECO:0007669"/>
    <property type="project" value="InterPro"/>
</dbReference>
<accession>A0A7C2BGU6</accession>
<evidence type="ECO:0000313" key="6">
    <source>
        <dbReference type="EMBL" id="HEF65288.1"/>
    </source>
</evidence>
<evidence type="ECO:0000259" key="5">
    <source>
        <dbReference type="Pfam" id="PF00171"/>
    </source>
</evidence>
<dbReference type="InterPro" id="IPR016161">
    <property type="entry name" value="Ald_DH/histidinol_DH"/>
</dbReference>
<sequence>MAIEAGIRTYHLLIDGQFVPAASGETFPTYNPATNEVIGYVAKAGREDVDRAVRAARRAFDEGPWGRMTPNERARRLRKVAELLRERLDELARLETLNCGKIIVESRMDVASAANCFDYYANLAGQIWGETIPMNGPLLDYTVREPYGVCGQIIPWNFPILMAAWKLAPALAAGNTVVLKPASYTPITALVLGQICLEAGIPEGVVNVLTGPGSEVGAAICEHPLVDKIAFTGETETGREILRLSAGTIKKVSLELGGKSPNIVFPDADLEEAVNGSLFAIFSNAGQRCTARTCLLLHESIHDRFMDEFLRKASQLRIGDPLDENTQLGPLVSQRQCERVLSYVERAKSEGATLRLGGKRPDDPALQRGNFVEPTIFDDVQPQMTIAREEVFGPVLSVIPFRTEDEAVEIANATIYGLAATIWTNDIKRAHRLAARIKAGNISINYPVVNPPEAPFGGFKQSGIGRELSRHALDLYTQVKNVVVGLSEQRFDWYGNWPPGR</sequence>
<evidence type="ECO:0000256" key="2">
    <source>
        <dbReference type="ARBA" id="ARBA00023002"/>
    </source>
</evidence>
<comment type="similarity">
    <text evidence="1 4">Belongs to the aldehyde dehydrogenase family.</text>
</comment>
<dbReference type="Gene3D" id="3.40.309.10">
    <property type="entry name" value="Aldehyde Dehydrogenase, Chain A, domain 2"/>
    <property type="match status" value="1"/>
</dbReference>
<organism evidence="6">
    <name type="scientific">Thermomicrobium roseum</name>
    <dbReference type="NCBI Taxonomy" id="500"/>
    <lineage>
        <taxon>Bacteria</taxon>
        <taxon>Pseudomonadati</taxon>
        <taxon>Thermomicrobiota</taxon>
        <taxon>Thermomicrobia</taxon>
        <taxon>Thermomicrobiales</taxon>
        <taxon>Thermomicrobiaceae</taxon>
        <taxon>Thermomicrobium</taxon>
    </lineage>
</organism>
<dbReference type="FunFam" id="3.40.605.10:FF:000007">
    <property type="entry name" value="NAD/NADP-dependent betaine aldehyde dehydrogenase"/>
    <property type="match status" value="1"/>
</dbReference>
<proteinExistence type="inferred from homology"/>
<dbReference type="InterPro" id="IPR029510">
    <property type="entry name" value="Ald_DH_CS_GLU"/>
</dbReference>
<dbReference type="SUPFAM" id="SSF53720">
    <property type="entry name" value="ALDH-like"/>
    <property type="match status" value="1"/>
</dbReference>
<keyword evidence="2 4" id="KW-0560">Oxidoreductase</keyword>
<protein>
    <submittedName>
        <fullName evidence="6">Aldehyde dehydrogenase</fullName>
    </submittedName>
</protein>
<dbReference type="InterPro" id="IPR015590">
    <property type="entry name" value="Aldehyde_DH_dom"/>
</dbReference>
<dbReference type="Gene3D" id="3.40.605.10">
    <property type="entry name" value="Aldehyde Dehydrogenase, Chain A, domain 1"/>
    <property type="match status" value="1"/>
</dbReference>
<feature type="active site" evidence="3">
    <location>
        <position position="255"/>
    </location>
</feature>